<comment type="caution">
    <text evidence="1">The sequence shown here is derived from an EMBL/GenBank/DDBJ whole genome shotgun (WGS) entry which is preliminary data.</text>
</comment>
<accession>A0ABT9EWZ6</accession>
<dbReference type="Proteomes" id="UP001177341">
    <property type="component" value="Unassembled WGS sequence"/>
</dbReference>
<proteinExistence type="predicted"/>
<dbReference type="EMBL" id="JAUYVO010000008">
    <property type="protein sequence ID" value="MDP2523499.1"/>
    <property type="molecule type" value="Genomic_DNA"/>
</dbReference>
<evidence type="ECO:0000313" key="2">
    <source>
        <dbReference type="Proteomes" id="UP001177341"/>
    </source>
</evidence>
<gene>
    <name evidence="1" type="ORF">Q8W30_13055</name>
</gene>
<evidence type="ECO:0000313" key="1">
    <source>
        <dbReference type="EMBL" id="MDP2523499.1"/>
    </source>
</evidence>
<protein>
    <submittedName>
        <fullName evidence="1">Uncharacterized protein</fullName>
    </submittedName>
</protein>
<sequence length="70" mass="7645">MASKAIYKPETDPVSVFMAGSSGAGMASECLIERSASVDKLTYRILINESDSNVDNVCSHVMYSSGFRYR</sequence>
<keyword evidence="2" id="KW-1185">Reference proteome</keyword>
<dbReference type="RefSeq" id="WP_305450930.1">
    <property type="nucleotide sequence ID" value="NZ_JAUYVO010000008.1"/>
</dbReference>
<name>A0ABT9EWZ6_9GAMM</name>
<organism evidence="1 2">
    <name type="scientific">Neptunomonas phycophila</name>
    <dbReference type="NCBI Taxonomy" id="1572645"/>
    <lineage>
        <taxon>Bacteria</taxon>
        <taxon>Pseudomonadati</taxon>
        <taxon>Pseudomonadota</taxon>
        <taxon>Gammaproteobacteria</taxon>
        <taxon>Oceanospirillales</taxon>
        <taxon>Oceanospirillaceae</taxon>
        <taxon>Neptunomonas</taxon>
    </lineage>
</organism>
<reference evidence="1" key="1">
    <citation type="submission" date="2023-07" db="EMBL/GenBank/DDBJ databases">
        <title>Genome content predicts the carbon catabolic preferences of heterotrophic bacteria.</title>
        <authorList>
            <person name="Gralka M."/>
        </authorList>
    </citation>
    <scope>NUCLEOTIDE SEQUENCE</scope>
    <source>
        <strain evidence="1">5G01</strain>
    </source>
</reference>